<dbReference type="InterPro" id="IPR050699">
    <property type="entry name" value="RNA-DNA_Helicase"/>
</dbReference>
<evidence type="ECO:0000313" key="8">
    <source>
        <dbReference type="Proteomes" id="UP000278807"/>
    </source>
</evidence>
<dbReference type="InterPro" id="IPR012961">
    <property type="entry name" value="Ski2/MTR4_C"/>
</dbReference>
<accession>A0A0R3TZU2</accession>
<protein>
    <submittedName>
        <fullName evidence="9">DSHCT domain-containing protein</fullName>
    </submittedName>
</protein>
<sequence length="434" mass="48101">MKETETEMLDIDSKEDSKSNLIMVNGVPLTSLLAVTDRIVPGAREDKGFPNSIHINLAQFRQQQKASTHGFEVLVSKKRKDEKDPRGSITKSYLDEVNETLYAAATNKSTIETIPFWMHIGLECPEAERWMQLSQALRVLEGNYQLPFKRIQAVARLEAKLNSHKGSLLLDYEARVRVLENLGFLEKDSQSGCLTRKGRAACEFQQMEVLLAEVLFDGSIIQMPPEDIAALLSCFVCESGMGGSQSQPPPPPQQDMAANKPFNSRLALVTQKERDSYENPAEPEECIQLPITVPEHLQDTVRSMFVKAQQLEKLQMKFGVLEGESDTQLNAILVGATYAWACNQPFSAIMGLVAGEVAEGHVLRALQRLDELLRHVCSACKGLGDHALASRMDAARVAIHRDMVCAPSLYVADEIAAEASSDSKPEEEENEDLT</sequence>
<dbReference type="GO" id="GO:0005524">
    <property type="term" value="F:ATP binding"/>
    <property type="evidence" value="ECO:0007669"/>
    <property type="project" value="UniProtKB-KW"/>
</dbReference>
<dbReference type="AlphaFoldDB" id="A0A0R3TZU2"/>
<dbReference type="Proteomes" id="UP000278807">
    <property type="component" value="Unassembled WGS sequence"/>
</dbReference>
<keyword evidence="2" id="KW-0378">Hydrolase</keyword>
<evidence type="ECO:0000256" key="3">
    <source>
        <dbReference type="ARBA" id="ARBA00022806"/>
    </source>
</evidence>
<evidence type="ECO:0000313" key="9">
    <source>
        <dbReference type="WBParaSite" id="HNAJ_0001339101-mRNA-1"/>
    </source>
</evidence>
<evidence type="ECO:0000256" key="4">
    <source>
        <dbReference type="ARBA" id="ARBA00022840"/>
    </source>
</evidence>
<dbReference type="EMBL" id="UZAE01015331">
    <property type="protein sequence ID" value="VDO15705.1"/>
    <property type="molecule type" value="Genomic_DNA"/>
</dbReference>
<reference evidence="7 8" key="2">
    <citation type="submission" date="2018-11" db="EMBL/GenBank/DDBJ databases">
        <authorList>
            <consortium name="Pathogen Informatics"/>
        </authorList>
    </citation>
    <scope>NUCLEOTIDE SEQUENCE [LARGE SCALE GENOMIC DNA]</scope>
</reference>
<reference evidence="9" key="1">
    <citation type="submission" date="2017-02" db="UniProtKB">
        <authorList>
            <consortium name="WormBaseParasite"/>
        </authorList>
    </citation>
    <scope>IDENTIFICATION</scope>
</reference>
<dbReference type="OrthoDB" id="6284693at2759"/>
<name>A0A0R3TZU2_RODNA</name>
<dbReference type="GO" id="GO:0016787">
    <property type="term" value="F:hydrolase activity"/>
    <property type="evidence" value="ECO:0007669"/>
    <property type="project" value="UniProtKB-KW"/>
</dbReference>
<keyword evidence="3" id="KW-0347">Helicase</keyword>
<dbReference type="STRING" id="102285.A0A0R3TZU2"/>
<keyword evidence="1" id="KW-0547">Nucleotide-binding</keyword>
<dbReference type="SMART" id="SM01142">
    <property type="entry name" value="DSHCT"/>
    <property type="match status" value="1"/>
</dbReference>
<feature type="domain" description="ATP-dependent RNA helicase Ski2/MTR4 C-terminal" evidence="6">
    <location>
        <begin position="189"/>
        <end position="411"/>
    </location>
</feature>
<dbReference type="PANTHER" id="PTHR12131">
    <property type="entry name" value="ATP-DEPENDENT RNA AND DNA HELICASE"/>
    <property type="match status" value="1"/>
</dbReference>
<dbReference type="WBParaSite" id="HNAJ_0001339101-mRNA-1">
    <property type="protein sequence ID" value="HNAJ_0001339101-mRNA-1"/>
    <property type="gene ID" value="HNAJ_0001339101"/>
</dbReference>
<evidence type="ECO:0000259" key="6">
    <source>
        <dbReference type="SMART" id="SM01142"/>
    </source>
</evidence>
<dbReference type="PANTHER" id="PTHR12131:SF1">
    <property type="entry name" value="ATP-DEPENDENT RNA HELICASE SUPV3L1, MITOCHONDRIAL-RELATED"/>
    <property type="match status" value="1"/>
</dbReference>
<evidence type="ECO:0000313" key="7">
    <source>
        <dbReference type="EMBL" id="VDO15705.1"/>
    </source>
</evidence>
<dbReference type="GO" id="GO:0003724">
    <property type="term" value="F:RNA helicase activity"/>
    <property type="evidence" value="ECO:0007669"/>
    <property type="project" value="UniProtKB-EC"/>
</dbReference>
<keyword evidence="8" id="KW-1185">Reference proteome</keyword>
<proteinExistence type="predicted"/>
<keyword evidence="4" id="KW-0067">ATP-binding</keyword>
<evidence type="ECO:0000256" key="2">
    <source>
        <dbReference type="ARBA" id="ARBA00022801"/>
    </source>
</evidence>
<dbReference type="Gene3D" id="1.10.3380.30">
    <property type="match status" value="1"/>
</dbReference>
<dbReference type="Pfam" id="PF08148">
    <property type="entry name" value="DSHCT"/>
    <property type="match status" value="1"/>
</dbReference>
<evidence type="ECO:0000256" key="1">
    <source>
        <dbReference type="ARBA" id="ARBA00022741"/>
    </source>
</evidence>
<evidence type="ECO:0000256" key="5">
    <source>
        <dbReference type="ARBA" id="ARBA00047984"/>
    </source>
</evidence>
<comment type="catalytic activity">
    <reaction evidence="5">
        <text>ATP + H2O = ADP + phosphate + H(+)</text>
        <dbReference type="Rhea" id="RHEA:13065"/>
        <dbReference type="ChEBI" id="CHEBI:15377"/>
        <dbReference type="ChEBI" id="CHEBI:15378"/>
        <dbReference type="ChEBI" id="CHEBI:30616"/>
        <dbReference type="ChEBI" id="CHEBI:43474"/>
        <dbReference type="ChEBI" id="CHEBI:456216"/>
        <dbReference type="EC" id="3.6.4.13"/>
    </reaction>
</comment>
<organism evidence="9">
    <name type="scientific">Rodentolepis nana</name>
    <name type="common">Dwarf tapeworm</name>
    <name type="synonym">Hymenolepis nana</name>
    <dbReference type="NCBI Taxonomy" id="102285"/>
    <lineage>
        <taxon>Eukaryota</taxon>
        <taxon>Metazoa</taxon>
        <taxon>Spiralia</taxon>
        <taxon>Lophotrochozoa</taxon>
        <taxon>Platyhelminthes</taxon>
        <taxon>Cestoda</taxon>
        <taxon>Eucestoda</taxon>
        <taxon>Cyclophyllidea</taxon>
        <taxon>Hymenolepididae</taxon>
        <taxon>Rodentolepis</taxon>
    </lineage>
</organism>
<gene>
    <name evidence="7" type="ORF">HNAJ_LOCUS13365</name>
</gene>